<evidence type="ECO:0000256" key="1">
    <source>
        <dbReference type="ARBA" id="ARBA00010838"/>
    </source>
</evidence>
<comment type="caution">
    <text evidence="3">The sequence shown here is derived from an EMBL/GenBank/DDBJ whole genome shotgun (WGS) entry which is preliminary data.</text>
</comment>
<dbReference type="Pfam" id="PF00232">
    <property type="entry name" value="Glyco_hydro_1"/>
    <property type="match status" value="1"/>
</dbReference>
<accession>A0A445CSE1</accession>
<dbReference type="Gene3D" id="3.20.20.80">
    <property type="entry name" value="Glycosidases"/>
    <property type="match status" value="1"/>
</dbReference>
<dbReference type="SUPFAM" id="SSF51445">
    <property type="entry name" value="(Trans)glycosidases"/>
    <property type="match status" value="1"/>
</dbReference>
<organism evidence="3 4">
    <name type="scientific">Arachis hypogaea</name>
    <name type="common">Peanut</name>
    <dbReference type="NCBI Taxonomy" id="3818"/>
    <lineage>
        <taxon>Eukaryota</taxon>
        <taxon>Viridiplantae</taxon>
        <taxon>Streptophyta</taxon>
        <taxon>Embryophyta</taxon>
        <taxon>Tracheophyta</taxon>
        <taxon>Spermatophyta</taxon>
        <taxon>Magnoliopsida</taxon>
        <taxon>eudicotyledons</taxon>
        <taxon>Gunneridae</taxon>
        <taxon>Pentapetalae</taxon>
        <taxon>rosids</taxon>
        <taxon>fabids</taxon>
        <taxon>Fabales</taxon>
        <taxon>Fabaceae</taxon>
        <taxon>Papilionoideae</taxon>
        <taxon>50 kb inversion clade</taxon>
        <taxon>dalbergioids sensu lato</taxon>
        <taxon>Dalbergieae</taxon>
        <taxon>Pterocarpus clade</taxon>
        <taxon>Arachis</taxon>
    </lineage>
</organism>
<dbReference type="EMBL" id="SDMP01000006">
    <property type="protein sequence ID" value="RYR53785.1"/>
    <property type="molecule type" value="Genomic_DNA"/>
</dbReference>
<dbReference type="GO" id="GO:0008422">
    <property type="term" value="F:beta-glucosidase activity"/>
    <property type="evidence" value="ECO:0007669"/>
    <property type="project" value="TreeGrafter"/>
</dbReference>
<dbReference type="GO" id="GO:0005975">
    <property type="term" value="P:carbohydrate metabolic process"/>
    <property type="evidence" value="ECO:0007669"/>
    <property type="project" value="InterPro"/>
</dbReference>
<keyword evidence="4" id="KW-1185">Reference proteome</keyword>
<dbReference type="PANTHER" id="PTHR10353:SF29">
    <property type="entry name" value="BETA-GLUCOSIDASE 11"/>
    <property type="match status" value="1"/>
</dbReference>
<name>A0A445CSE1_ARAHY</name>
<evidence type="ECO:0000313" key="4">
    <source>
        <dbReference type="Proteomes" id="UP000289738"/>
    </source>
</evidence>
<gene>
    <name evidence="3" type="ORF">Ahy_A06g029028</name>
</gene>
<dbReference type="InterPro" id="IPR017853">
    <property type="entry name" value="GH"/>
</dbReference>
<dbReference type="Proteomes" id="UP000289738">
    <property type="component" value="Chromosome A06"/>
</dbReference>
<dbReference type="PANTHER" id="PTHR10353">
    <property type="entry name" value="GLYCOSYL HYDROLASE"/>
    <property type="match status" value="1"/>
</dbReference>
<dbReference type="AlphaFoldDB" id="A0A445CSE1"/>
<evidence type="ECO:0000256" key="2">
    <source>
        <dbReference type="RuleBase" id="RU003690"/>
    </source>
</evidence>
<dbReference type="STRING" id="3818.A0A445CSE1"/>
<proteinExistence type="inferred from homology"/>
<comment type="similarity">
    <text evidence="1 2">Belongs to the glycosyl hydrolase 1 family.</text>
</comment>
<protein>
    <recommendedName>
        <fullName evidence="5">Beta-glucosidase</fullName>
    </recommendedName>
</protein>
<evidence type="ECO:0000313" key="3">
    <source>
        <dbReference type="EMBL" id="RYR53785.1"/>
    </source>
</evidence>
<reference evidence="3 4" key="1">
    <citation type="submission" date="2019-01" db="EMBL/GenBank/DDBJ databases">
        <title>Sequencing of cultivated peanut Arachis hypogaea provides insights into genome evolution and oil improvement.</title>
        <authorList>
            <person name="Chen X."/>
        </authorList>
    </citation>
    <scope>NUCLEOTIDE SEQUENCE [LARGE SCALE GENOMIC DNA]</scope>
    <source>
        <strain evidence="4">cv. Fuhuasheng</strain>
        <tissue evidence="3">Leaves</tissue>
    </source>
</reference>
<sequence length="72" mass="8191">MVETGLDAYRFSISWSRLIPNCRGLVNPKGLEYYNNLINELISNGIQPHVTVDNFDLPQVLEDEYGVPTTLH</sequence>
<evidence type="ECO:0008006" key="5">
    <source>
        <dbReference type="Google" id="ProtNLM"/>
    </source>
</evidence>
<dbReference type="InterPro" id="IPR001360">
    <property type="entry name" value="Glyco_hydro_1"/>
</dbReference>